<dbReference type="AlphaFoldDB" id="A0A364N770"/>
<proteinExistence type="inferred from homology"/>
<dbReference type="GO" id="GO:0016787">
    <property type="term" value="F:hydrolase activity"/>
    <property type="evidence" value="ECO:0007669"/>
    <property type="project" value="UniProtKB-KW"/>
</dbReference>
<dbReference type="InterPro" id="IPR000073">
    <property type="entry name" value="AB_hydrolase_1"/>
</dbReference>
<keyword evidence="4" id="KW-0576">Peroxisome</keyword>
<name>A0A364N770_STELY</name>
<evidence type="ECO:0000256" key="1">
    <source>
        <dbReference type="ARBA" id="ARBA00004275"/>
    </source>
</evidence>
<comment type="subcellular location">
    <subcellularLocation>
        <location evidence="1">Peroxisome</location>
    </subcellularLocation>
</comment>
<dbReference type="STRING" id="183478.A0A364N770"/>
<evidence type="ECO:0000256" key="2">
    <source>
        <dbReference type="ARBA" id="ARBA00005668"/>
    </source>
</evidence>
<dbReference type="Pfam" id="PF00561">
    <property type="entry name" value="Abhydrolase_1"/>
    <property type="match status" value="1"/>
</dbReference>
<dbReference type="GO" id="GO:0005777">
    <property type="term" value="C:peroxisome"/>
    <property type="evidence" value="ECO:0007669"/>
    <property type="project" value="UniProtKB-SubCell"/>
</dbReference>
<keyword evidence="3" id="KW-0843">Virulence</keyword>
<gene>
    <name evidence="6" type="ORF">DDE83_003501</name>
</gene>
<evidence type="ECO:0000313" key="7">
    <source>
        <dbReference type="Proteomes" id="UP000249619"/>
    </source>
</evidence>
<evidence type="ECO:0000256" key="4">
    <source>
        <dbReference type="ARBA" id="ARBA00023140"/>
    </source>
</evidence>
<comment type="similarity">
    <text evidence="2">Belongs to the AB hydrolase superfamily. AKT2 hydrolase family.</text>
</comment>
<keyword evidence="6" id="KW-0378">Hydrolase</keyword>
<keyword evidence="7" id="KW-1185">Reference proteome</keyword>
<accession>A0A364N770</accession>
<dbReference type="PANTHER" id="PTHR45763">
    <property type="entry name" value="HYDROLASE, ALPHA/BETA FOLD FAMILY PROTEIN, EXPRESSED-RELATED"/>
    <property type="match status" value="1"/>
</dbReference>
<dbReference type="Gene3D" id="3.40.50.1820">
    <property type="entry name" value="alpha/beta hydrolase"/>
    <property type="match status" value="1"/>
</dbReference>
<dbReference type="PANTHER" id="PTHR45763:SF46">
    <property type="entry name" value="AB HYDROLASE-1 DOMAIN-CONTAINING PROTEIN"/>
    <property type="match status" value="1"/>
</dbReference>
<evidence type="ECO:0000256" key="3">
    <source>
        <dbReference type="ARBA" id="ARBA00023026"/>
    </source>
</evidence>
<dbReference type="SUPFAM" id="SSF53474">
    <property type="entry name" value="alpha/beta-Hydrolases"/>
    <property type="match status" value="1"/>
</dbReference>
<evidence type="ECO:0000313" key="6">
    <source>
        <dbReference type="EMBL" id="RAR13116.1"/>
    </source>
</evidence>
<sequence length="299" mass="33484">MTLPDGRKLGYAQYGSPTGHAVLYQHGLPGSRIEAASYHDLAEELGINFISVDRPGIGWSSAHDSGTLLSWAKDMEHLTEYLGLEHYSVLGVSGGGPYALACAASLPPTKLKCVSIVCGLGPPDISMRQAEWLHWLSFPYAWRYAPVFLIRWFFHRDTFGRMDLSDEQRLEILLSPSKLAAIKNPKDREIMSDEHGLRLTLRSTREANAQGFNGIAADGRRMCCEWGFRIEDIRRDLPVQLWYGKDDRFVPPNHGEEIAARLGGSEGKAVLRLEDDTHMSISQHWKRAQLEAILAEVRG</sequence>
<feature type="domain" description="AB hydrolase-1" evidence="5">
    <location>
        <begin position="21"/>
        <end position="281"/>
    </location>
</feature>
<dbReference type="InterPro" id="IPR029058">
    <property type="entry name" value="AB_hydrolase_fold"/>
</dbReference>
<protein>
    <submittedName>
        <fullName evidence="6">Alpha beta hydrolase fold protein</fullName>
    </submittedName>
</protein>
<reference evidence="7" key="1">
    <citation type="submission" date="2018-05" db="EMBL/GenBank/DDBJ databases">
        <title>Draft genome sequence of Stemphylium lycopersici strain CIDEFI 213.</title>
        <authorList>
            <person name="Medina R."/>
            <person name="Franco M.E.E."/>
            <person name="Lucentini C.G."/>
            <person name="Saparrat M.C.N."/>
            <person name="Balatti P.A."/>
        </authorList>
    </citation>
    <scope>NUCLEOTIDE SEQUENCE [LARGE SCALE GENOMIC DNA]</scope>
    <source>
        <strain evidence="7">CIDEFI 213</strain>
    </source>
</reference>
<dbReference type="EMBL" id="QGDH01000040">
    <property type="protein sequence ID" value="RAR13116.1"/>
    <property type="molecule type" value="Genomic_DNA"/>
</dbReference>
<dbReference type="Proteomes" id="UP000249619">
    <property type="component" value="Unassembled WGS sequence"/>
</dbReference>
<evidence type="ECO:0000259" key="5">
    <source>
        <dbReference type="Pfam" id="PF00561"/>
    </source>
</evidence>
<organism evidence="6 7">
    <name type="scientific">Stemphylium lycopersici</name>
    <name type="common">Tomato gray leaf spot disease fungus</name>
    <name type="synonym">Thyrospora lycopersici</name>
    <dbReference type="NCBI Taxonomy" id="183478"/>
    <lineage>
        <taxon>Eukaryota</taxon>
        <taxon>Fungi</taxon>
        <taxon>Dikarya</taxon>
        <taxon>Ascomycota</taxon>
        <taxon>Pezizomycotina</taxon>
        <taxon>Dothideomycetes</taxon>
        <taxon>Pleosporomycetidae</taxon>
        <taxon>Pleosporales</taxon>
        <taxon>Pleosporineae</taxon>
        <taxon>Pleosporaceae</taxon>
        <taxon>Stemphylium</taxon>
    </lineage>
</organism>
<comment type="caution">
    <text evidence="6">The sequence shown here is derived from an EMBL/GenBank/DDBJ whole genome shotgun (WGS) entry which is preliminary data.</text>
</comment>